<proteinExistence type="predicted"/>
<dbReference type="InterPro" id="IPR056948">
    <property type="entry name" value="PNGaseA_N"/>
</dbReference>
<dbReference type="AlphaFoldDB" id="A0A2R6BBU6"/>
<dbReference type="PANTHER" id="PTHR31104">
    <property type="entry name" value="PEPTIDE-N4-(N-ACETYL-BETA-GLUCOSAMINYL)ASPARAGINE AMIDASE A PROTEIN"/>
    <property type="match status" value="1"/>
</dbReference>
<evidence type="ECO:0000313" key="3">
    <source>
        <dbReference type="EMBL" id="PSN96134.1"/>
    </source>
</evidence>
<reference evidence="3 4" key="1">
    <citation type="submission" date="2017-04" db="EMBL/GenBank/DDBJ databases">
        <title>Novel microbial lineages endemic to geothermal iron-oxide mats fill important gaps in the evolutionary history of Archaea.</title>
        <authorList>
            <person name="Jay Z.J."/>
            <person name="Beam J.P."/>
            <person name="Dlakic M."/>
            <person name="Rusch D.B."/>
            <person name="Kozubal M.A."/>
            <person name="Inskeep W.P."/>
        </authorList>
    </citation>
    <scope>NUCLEOTIDE SEQUENCE [LARGE SCALE GENOMIC DNA]</scope>
    <source>
        <strain evidence="3">ECH_B_2</strain>
    </source>
</reference>
<dbReference type="EMBL" id="NEXH01000021">
    <property type="protein sequence ID" value="PSN94605.1"/>
    <property type="molecule type" value="Genomic_DNA"/>
</dbReference>
<feature type="domain" description="Peptide N-acetyl-beta-D-glucosaminyl asparaginase amidase A N-terminal" evidence="1">
    <location>
        <begin position="77"/>
        <end position="353"/>
    </location>
</feature>
<dbReference type="Proteomes" id="UP000241284">
    <property type="component" value="Unassembled WGS sequence"/>
</dbReference>
<evidence type="ECO:0000313" key="2">
    <source>
        <dbReference type="EMBL" id="PSN94605.1"/>
    </source>
</evidence>
<organism evidence="3 4">
    <name type="scientific">Candidatus Marsarchaeota G2 archaeon ECH_B_2</name>
    <dbReference type="NCBI Taxonomy" id="1978160"/>
    <lineage>
        <taxon>Archaea</taxon>
        <taxon>Candidatus Marsarchaeota</taxon>
        <taxon>Candidatus Marsarchaeota group 2</taxon>
    </lineage>
</organism>
<gene>
    <name evidence="3" type="ORF">B9Q06_03390</name>
    <name evidence="2" type="ORF">B9Q06_08485</name>
</gene>
<evidence type="ECO:0000259" key="1">
    <source>
        <dbReference type="Pfam" id="PF12222"/>
    </source>
</evidence>
<sequence>MIRPLFTLLILISALTPAAAVARIPLMQHSHELAQHAPPLVNSTIGDPSGLVTSYYSFGAYQPKLPSVKPDVVVIANNVVFNNTGPTPYTVSVIIPDVNYSLGVLNVSIREYGGAQYDRPVYVFADGVPIFWGSTQEIYNSTAASDVTLYENMLRGNVTFQIVVVNYYDASVGITGVYAVNVSLYLYPGAPPAGLPTEFIPLWVNPLGYSAVTLNPFQESFSEQVELPAGTYRAAALVYTEGGGNDEFWYANEPATRSVLLYYNGFLADVVNPFETLYTGGVDLFYWKPMPSINALSFHNPYIAELTPLLATGLNATLSVSVTNLAEAYELTGSPFFSWTLSGALALWVNPSNPLLSGRLLTAKQVYFDSAPIFNPSFSGEVYQEVGHYFLDYSATLSFEHGYENTQVVQRGSFNAYQTLSTLLESAVLNEQFSERATDTGIYNASIIFEGNYPVRLVYSAFATPITNPSVIPYKLVYAQNGSISLGFNVLYESSYASQNYTQSVNENLLATGGFSAILEVINQYGGSVVLSLGTNYAQTTKTLIAEWLTDGQGIAERFQATAVSPNVTDSAGYYSTFSVSYVLVVPFEQA</sequence>
<comment type="caution">
    <text evidence="3">The sequence shown here is derived from an EMBL/GenBank/DDBJ whole genome shotgun (WGS) entry which is preliminary data.</text>
</comment>
<dbReference type="InterPro" id="IPR021102">
    <property type="entry name" value="PNGase_A"/>
</dbReference>
<evidence type="ECO:0000313" key="4">
    <source>
        <dbReference type="Proteomes" id="UP000241284"/>
    </source>
</evidence>
<name>A0A2R6BBU6_9ARCH</name>
<dbReference type="EMBL" id="NEXH01000004">
    <property type="protein sequence ID" value="PSN96134.1"/>
    <property type="molecule type" value="Genomic_DNA"/>
</dbReference>
<accession>A0A2R6BBU6</accession>
<dbReference type="Pfam" id="PF12222">
    <property type="entry name" value="PNGaseA"/>
    <property type="match status" value="1"/>
</dbReference>
<protein>
    <recommendedName>
        <fullName evidence="1">Peptide N-acetyl-beta-D-glucosaminyl asparaginase amidase A N-terminal domain-containing protein</fullName>
    </recommendedName>
</protein>